<protein>
    <submittedName>
        <fullName evidence="1">Uncharacterized protein</fullName>
    </submittedName>
</protein>
<proteinExistence type="predicted"/>
<gene>
    <name evidence="1" type="ORF">FA13DRAFT_1716743</name>
</gene>
<comment type="caution">
    <text evidence="1">The sequence shown here is derived from an EMBL/GenBank/DDBJ whole genome shotgun (WGS) entry which is preliminary data.</text>
</comment>
<dbReference type="Proteomes" id="UP000298030">
    <property type="component" value="Unassembled WGS sequence"/>
</dbReference>
<reference evidence="1 2" key="1">
    <citation type="journal article" date="2019" name="Nat. Ecol. Evol.">
        <title>Megaphylogeny resolves global patterns of mushroom evolution.</title>
        <authorList>
            <person name="Varga T."/>
            <person name="Krizsan K."/>
            <person name="Foldi C."/>
            <person name="Dima B."/>
            <person name="Sanchez-Garcia M."/>
            <person name="Sanchez-Ramirez S."/>
            <person name="Szollosi G.J."/>
            <person name="Szarkandi J.G."/>
            <person name="Papp V."/>
            <person name="Albert L."/>
            <person name="Andreopoulos W."/>
            <person name="Angelini C."/>
            <person name="Antonin V."/>
            <person name="Barry K.W."/>
            <person name="Bougher N.L."/>
            <person name="Buchanan P."/>
            <person name="Buyck B."/>
            <person name="Bense V."/>
            <person name="Catcheside P."/>
            <person name="Chovatia M."/>
            <person name="Cooper J."/>
            <person name="Damon W."/>
            <person name="Desjardin D."/>
            <person name="Finy P."/>
            <person name="Geml J."/>
            <person name="Haridas S."/>
            <person name="Hughes K."/>
            <person name="Justo A."/>
            <person name="Karasinski D."/>
            <person name="Kautmanova I."/>
            <person name="Kiss B."/>
            <person name="Kocsube S."/>
            <person name="Kotiranta H."/>
            <person name="LaButti K.M."/>
            <person name="Lechner B.E."/>
            <person name="Liimatainen K."/>
            <person name="Lipzen A."/>
            <person name="Lukacs Z."/>
            <person name="Mihaltcheva S."/>
            <person name="Morgado L.N."/>
            <person name="Niskanen T."/>
            <person name="Noordeloos M.E."/>
            <person name="Ohm R.A."/>
            <person name="Ortiz-Santana B."/>
            <person name="Ovrebo C."/>
            <person name="Racz N."/>
            <person name="Riley R."/>
            <person name="Savchenko A."/>
            <person name="Shiryaev A."/>
            <person name="Soop K."/>
            <person name="Spirin V."/>
            <person name="Szebenyi C."/>
            <person name="Tomsovsky M."/>
            <person name="Tulloss R.E."/>
            <person name="Uehling J."/>
            <person name="Grigoriev I.V."/>
            <person name="Vagvolgyi C."/>
            <person name="Papp T."/>
            <person name="Martin F.M."/>
            <person name="Miettinen O."/>
            <person name="Hibbett D.S."/>
            <person name="Nagy L.G."/>
        </authorList>
    </citation>
    <scope>NUCLEOTIDE SEQUENCE [LARGE SCALE GENOMIC DNA]</scope>
    <source>
        <strain evidence="1 2">FP101781</strain>
    </source>
</reference>
<dbReference type="EMBL" id="QPFP01000107">
    <property type="protein sequence ID" value="TEB21570.1"/>
    <property type="molecule type" value="Genomic_DNA"/>
</dbReference>
<organism evidence="1 2">
    <name type="scientific">Coprinellus micaceus</name>
    <name type="common">Glistening ink-cap mushroom</name>
    <name type="synonym">Coprinus micaceus</name>
    <dbReference type="NCBI Taxonomy" id="71717"/>
    <lineage>
        <taxon>Eukaryota</taxon>
        <taxon>Fungi</taxon>
        <taxon>Dikarya</taxon>
        <taxon>Basidiomycota</taxon>
        <taxon>Agaricomycotina</taxon>
        <taxon>Agaricomycetes</taxon>
        <taxon>Agaricomycetidae</taxon>
        <taxon>Agaricales</taxon>
        <taxon>Agaricineae</taxon>
        <taxon>Psathyrellaceae</taxon>
        <taxon>Coprinellus</taxon>
    </lineage>
</organism>
<keyword evidence="2" id="KW-1185">Reference proteome</keyword>
<evidence type="ECO:0000313" key="1">
    <source>
        <dbReference type="EMBL" id="TEB21570.1"/>
    </source>
</evidence>
<accession>A0A4Y7SI51</accession>
<name>A0A4Y7SI51_COPMI</name>
<sequence length="299" mass="33434">MTDRSQQYNLIANSFSLPFATSPLYICGRPQAPPRPNHKQRATHPLHSLSPIPFSLTTPRASAPIHFGGSPLGQRTYYPTPFNEGRDGSPTSMALERYILRDGFFPDHSVDNRVNDTRPLTLLRLQSRLIRGVNDTCLWRDRLLVKYDGVIGTAGATTGSSSRYSFSNGILNSRNSMGFGPQTAEGPPPLPATINPADLTQITSTQVQHQMPTGVEEEAVELEGSSCRITTPPIYAPMNWNVPYVHRYQCLQYLFSESRRRLFTGNHLLSRDTISPTSWLQCWANSVVTSLRENRERDG</sequence>
<dbReference type="AlphaFoldDB" id="A0A4Y7SI51"/>
<evidence type="ECO:0000313" key="2">
    <source>
        <dbReference type="Proteomes" id="UP000298030"/>
    </source>
</evidence>